<evidence type="ECO:0000313" key="6">
    <source>
        <dbReference type="Proteomes" id="UP001231587"/>
    </source>
</evidence>
<evidence type="ECO:0000313" key="3">
    <source>
        <dbReference type="EMBL" id="MBP1841702.1"/>
    </source>
</evidence>
<dbReference type="InterPro" id="IPR028098">
    <property type="entry name" value="Glyco_trans_4-like_N"/>
</dbReference>
<feature type="domain" description="Glycosyltransferase subfamily 4-like N-terminal" evidence="2">
    <location>
        <begin position="13"/>
        <end position="166"/>
    </location>
</feature>
<dbReference type="GO" id="GO:0016757">
    <property type="term" value="F:glycosyltransferase activity"/>
    <property type="evidence" value="ECO:0007669"/>
    <property type="project" value="InterPro"/>
</dbReference>
<feature type="domain" description="Glycosyl transferase family 1" evidence="1">
    <location>
        <begin position="178"/>
        <end position="337"/>
    </location>
</feature>
<dbReference type="PANTHER" id="PTHR12526:SF630">
    <property type="entry name" value="GLYCOSYLTRANSFERASE"/>
    <property type="match status" value="1"/>
</dbReference>
<gene>
    <name evidence="3" type="ORF">J2Z56_003640</name>
    <name evidence="4" type="ORF">J2Z57_003642</name>
</gene>
<evidence type="ECO:0000313" key="5">
    <source>
        <dbReference type="Proteomes" id="UP001138672"/>
    </source>
</evidence>
<dbReference type="RefSeq" id="WP_057782113.1">
    <property type="nucleotide sequence ID" value="NZ_JAGGJQ010000014.1"/>
</dbReference>
<keyword evidence="6" id="KW-1185">Reference proteome</keyword>
<proteinExistence type="predicted"/>
<dbReference type="Proteomes" id="UP001138672">
    <property type="component" value="Unassembled WGS sequence"/>
</dbReference>
<evidence type="ECO:0000259" key="2">
    <source>
        <dbReference type="Pfam" id="PF13439"/>
    </source>
</evidence>
<organism evidence="3 5">
    <name type="scientific">Formosa algae</name>
    <dbReference type="NCBI Taxonomy" id="225843"/>
    <lineage>
        <taxon>Bacteria</taxon>
        <taxon>Pseudomonadati</taxon>
        <taxon>Bacteroidota</taxon>
        <taxon>Flavobacteriia</taxon>
        <taxon>Flavobacteriales</taxon>
        <taxon>Flavobacteriaceae</taxon>
        <taxon>Formosa</taxon>
    </lineage>
</organism>
<protein>
    <submittedName>
        <fullName evidence="3">Glycosyltransferase involved in cell wall biosynthesis</fullName>
    </submittedName>
</protein>
<name>A0A9X0YMX1_9FLAO</name>
<evidence type="ECO:0000259" key="1">
    <source>
        <dbReference type="Pfam" id="PF00534"/>
    </source>
</evidence>
<evidence type="ECO:0000313" key="4">
    <source>
        <dbReference type="EMBL" id="MDQ0337180.1"/>
    </source>
</evidence>
<dbReference type="Gene3D" id="3.40.50.2000">
    <property type="entry name" value="Glycogen Phosphorylase B"/>
    <property type="match status" value="2"/>
</dbReference>
<dbReference type="Pfam" id="PF13439">
    <property type="entry name" value="Glyco_transf_4"/>
    <property type="match status" value="1"/>
</dbReference>
<dbReference type="Proteomes" id="UP001231587">
    <property type="component" value="Unassembled WGS sequence"/>
</dbReference>
<dbReference type="EMBL" id="JAGGJQ010000014">
    <property type="protein sequence ID" value="MBP1841702.1"/>
    <property type="molecule type" value="Genomic_DNA"/>
</dbReference>
<dbReference type="InterPro" id="IPR001296">
    <property type="entry name" value="Glyco_trans_1"/>
</dbReference>
<dbReference type="PANTHER" id="PTHR12526">
    <property type="entry name" value="GLYCOSYLTRANSFERASE"/>
    <property type="match status" value="1"/>
</dbReference>
<dbReference type="OrthoDB" id="9811239at2"/>
<dbReference type="AlphaFoldDB" id="A0A9X0YMX1"/>
<dbReference type="EMBL" id="JAUSUU010000015">
    <property type="protein sequence ID" value="MDQ0337180.1"/>
    <property type="molecule type" value="Genomic_DNA"/>
</dbReference>
<dbReference type="CDD" id="cd03820">
    <property type="entry name" value="GT4_AmsD-like"/>
    <property type="match status" value="1"/>
</dbReference>
<dbReference type="SUPFAM" id="SSF53756">
    <property type="entry name" value="UDP-Glycosyltransferase/glycogen phosphorylase"/>
    <property type="match status" value="1"/>
</dbReference>
<comment type="caution">
    <text evidence="3">The sequence shown here is derived from an EMBL/GenBank/DDBJ whole genome shotgun (WGS) entry which is preliminary data.</text>
</comment>
<accession>A0A9X0YMX1</accession>
<sequence>MRIHFIISRLKGGGAERVLTLLATAFAKKTEYDISIITLNDCEDFYTIPDSIERISMDYGRITNHTVKSIVNLSSFYSKKANRPDLIISFITLTNFITIIVAKLFGIKIIVEEHNSYLRAMQSRKQLTEFTRKHLYKRADLLTVLTSFDVSYYEQYNVNVMVMPNPCSFLPLTSQITAREKTILAVGNLDRYNHKGFDNLIEFIAPILKSNPEWTLKIAGTGDQGLTLLTKLVEQYHIADQVVFTGFVSNISELMQTSSIFVLSSRFEGLPMVLLEAMSQGMASIAYNCKTGPSDIITNNVNGLLIEDQNIEEMQTHLQRLIDNPSLRQSLAEEAIKSLETYHIDTIIEKYEHEFKKLQIKG</sequence>
<dbReference type="Pfam" id="PF00534">
    <property type="entry name" value="Glycos_transf_1"/>
    <property type="match status" value="1"/>
</dbReference>
<reference evidence="3" key="1">
    <citation type="submission" date="2021-03" db="EMBL/GenBank/DDBJ databases">
        <title>Genomic Encyclopedia of Type Strains, Phase IV (KMG-IV): sequencing the most valuable type-strain genomes for metagenomic binning, comparative biology and taxonomic classification.</title>
        <authorList>
            <person name="Goeker M."/>
        </authorList>
    </citation>
    <scope>NUCLEOTIDE SEQUENCE</scope>
    <source>
        <strain evidence="3">DSM 15523</strain>
        <strain evidence="4 6">DSM 16476</strain>
    </source>
</reference>